<reference evidence="9" key="1">
    <citation type="submission" date="2021-09" db="EMBL/GenBank/DDBJ databases">
        <authorList>
            <consortium name="AG Swart"/>
            <person name="Singh M."/>
            <person name="Singh A."/>
            <person name="Seah K."/>
            <person name="Emmerich C."/>
        </authorList>
    </citation>
    <scope>NUCLEOTIDE SEQUENCE</scope>
    <source>
        <strain evidence="9">ATCC30299</strain>
    </source>
</reference>
<dbReference type="InterPro" id="IPR050843">
    <property type="entry name" value="Glycosyl_Hydrlase_38"/>
</dbReference>
<dbReference type="InterPro" id="IPR027291">
    <property type="entry name" value="Glyco_hydro_38_N_sf"/>
</dbReference>
<evidence type="ECO:0000256" key="7">
    <source>
        <dbReference type="SAM" id="Phobius"/>
    </source>
</evidence>
<dbReference type="GO" id="GO:0004559">
    <property type="term" value="F:alpha-mannosidase activity"/>
    <property type="evidence" value="ECO:0007669"/>
    <property type="project" value="InterPro"/>
</dbReference>
<proteinExistence type="inferred from homology"/>
<keyword evidence="6" id="KW-0326">Glycosidase</keyword>
<dbReference type="Gene3D" id="1.20.1270.50">
    <property type="entry name" value="Glycoside hydrolase family 38, central domain"/>
    <property type="match status" value="1"/>
</dbReference>
<evidence type="ECO:0000256" key="3">
    <source>
        <dbReference type="ARBA" id="ARBA00022723"/>
    </source>
</evidence>
<dbReference type="Gene3D" id="2.70.98.30">
    <property type="entry name" value="Golgi alpha-mannosidase II, domain 4"/>
    <property type="match status" value="1"/>
</dbReference>
<keyword evidence="3" id="KW-0479">Metal-binding</keyword>
<dbReference type="PANTHER" id="PTHR11607">
    <property type="entry name" value="ALPHA-MANNOSIDASE"/>
    <property type="match status" value="1"/>
</dbReference>
<evidence type="ECO:0000256" key="2">
    <source>
        <dbReference type="ARBA" id="ARBA00009792"/>
    </source>
</evidence>
<comment type="caution">
    <text evidence="9">The sequence shown here is derived from an EMBL/GenBank/DDBJ whole genome shotgun (WGS) entry which is preliminary data.</text>
</comment>
<evidence type="ECO:0000256" key="6">
    <source>
        <dbReference type="ARBA" id="ARBA00023295"/>
    </source>
</evidence>
<dbReference type="InterPro" id="IPR000602">
    <property type="entry name" value="Glyco_hydro_38_N"/>
</dbReference>
<dbReference type="AlphaFoldDB" id="A0AAU9JY84"/>
<sequence>MWGLLSLLYFCKGYELFIVPHSHCDPGWIETFDWYYENQVKSILSGIITLLEEDEKRKFVWSEISFLQRWFSDQSEDAKVRFKDFVKKGQIEFVGAGYVQNDEASTDIEMVIRQIEHGHQYLKDEFGIDKVKVGWQIDPFGHSALTPSLFSKFGFEYLVINRINLDFKTQLINEGDLEFMWKGVNLGDEESIFTHLLYDHYTPPDIIDPGNSLENCLITGKGSIIWCAEKLYNLTKERAAAYKTSNLMILYGGDFWYKSIDEGRLFYRRIEMLRDYINSQNYPDFSIKIATPSEYFSAVKQSNAKFSTYDKDFFPYKMYRRFNQPAYWTGYYSTRPALKQAISFTHQLVRAAEIAKSLIKNEQYLGHQASLALHHDSISGTCKPHVAMDFMEKLEDEQAKATYAINEVISSVFTNTSYNYELMLPYRVIIAYNPLNWNKPSLLNIESDSPYVEIQSWISTYIPSQSIENDSGSSKKYTIYFKVTLPALSFTTLFITEYSFHCEFCSSESTLNNNSILQDSVYRIEFDDFGMISNISTYGKPKYQLNQEIWNYNGNDGGAYIFQPADSGKKLNDLSLRKIKIWNGKIVQIAEVVWSRVQMQENHKFYHQKIILYGEKKFIWKCGLFSNTNEEILFRFTSQNISGNEWLLTSNSGDLRSRKYFPVNGPGEKGLNMYPVSGGFAVNIGYEYLKIIPKFSLGVAIANENSFEILMHRNLDQDDDFGLLEGVDDRTFVDYHFEIELGELKHCNFKKLYIEAKTDAYAWWIENNETFKLGHDINNAHQFTGNWTYLTYYLFGFNNPDVYLSSSVIKKGELIFRLWNLKDAFQGISFNNYKLGRRKLLGGYSNLLAQNVWNKSGTEIDFAEMPRSGSTFEFENKSKDIWKGDIVLKPWEFSAFQVRKAEESQIITNDNSTDDNFDEEENEIVSMEKIRAEIMQQNEGRSESELNRTIQKISEEIGIKEKIEINLNTSKNSRKEENDLNWNPDIVEVIKNKLNNSQGTNIKVNPIQGSKNANEMWRNIVVNNIVEKDNSQVGTLQVFEYVIMFCFSSITIISLIWYFKPKKKRPSQLY</sequence>
<dbReference type="GO" id="GO:0046872">
    <property type="term" value="F:metal ion binding"/>
    <property type="evidence" value="ECO:0007669"/>
    <property type="project" value="UniProtKB-KW"/>
</dbReference>
<dbReference type="GO" id="GO:0030246">
    <property type="term" value="F:carbohydrate binding"/>
    <property type="evidence" value="ECO:0007669"/>
    <property type="project" value="InterPro"/>
</dbReference>
<comment type="similarity">
    <text evidence="2">Belongs to the glycosyl hydrolase 38 family.</text>
</comment>
<keyword evidence="4" id="KW-0378">Hydrolase</keyword>
<keyword evidence="10" id="KW-1185">Reference proteome</keyword>
<dbReference type="Pfam" id="PF01074">
    <property type="entry name" value="Glyco_hydro_38N"/>
    <property type="match status" value="1"/>
</dbReference>
<evidence type="ECO:0000256" key="1">
    <source>
        <dbReference type="ARBA" id="ARBA00001947"/>
    </source>
</evidence>
<name>A0AAU9JY84_9CILI</name>
<comment type="cofactor">
    <cofactor evidence="1">
        <name>Zn(2+)</name>
        <dbReference type="ChEBI" id="CHEBI:29105"/>
    </cofactor>
</comment>
<accession>A0AAU9JY84</accession>
<keyword evidence="7" id="KW-1133">Transmembrane helix</keyword>
<dbReference type="GO" id="GO:0005764">
    <property type="term" value="C:lysosome"/>
    <property type="evidence" value="ECO:0007669"/>
    <property type="project" value="TreeGrafter"/>
</dbReference>
<feature type="domain" description="Glycoside hydrolase family 38 central" evidence="8">
    <location>
        <begin position="326"/>
        <end position="394"/>
    </location>
</feature>
<dbReference type="SUPFAM" id="SSF88688">
    <property type="entry name" value="Families 57/38 glycoside transferase middle domain"/>
    <property type="match status" value="1"/>
</dbReference>
<keyword evidence="7" id="KW-0812">Transmembrane</keyword>
<dbReference type="Gene3D" id="3.20.110.10">
    <property type="entry name" value="Glycoside hydrolase 38, N terminal domain"/>
    <property type="match status" value="1"/>
</dbReference>
<dbReference type="EMBL" id="CAJZBQ010000054">
    <property type="protein sequence ID" value="CAG9332239.1"/>
    <property type="molecule type" value="Genomic_DNA"/>
</dbReference>
<dbReference type="InterPro" id="IPR013780">
    <property type="entry name" value="Glyco_hydro_b"/>
</dbReference>
<dbReference type="Pfam" id="PF09261">
    <property type="entry name" value="Alpha-mann_mid"/>
    <property type="match status" value="1"/>
</dbReference>
<evidence type="ECO:0000256" key="4">
    <source>
        <dbReference type="ARBA" id="ARBA00022801"/>
    </source>
</evidence>
<feature type="transmembrane region" description="Helical" evidence="7">
    <location>
        <begin position="1038"/>
        <end position="1059"/>
    </location>
</feature>
<dbReference type="InterPro" id="IPR015341">
    <property type="entry name" value="Glyco_hydro_38_cen"/>
</dbReference>
<gene>
    <name evidence="9" type="ORF">BSTOLATCC_MIC55690</name>
</gene>
<organism evidence="9 10">
    <name type="scientific">Blepharisma stoltei</name>
    <dbReference type="NCBI Taxonomy" id="1481888"/>
    <lineage>
        <taxon>Eukaryota</taxon>
        <taxon>Sar</taxon>
        <taxon>Alveolata</taxon>
        <taxon>Ciliophora</taxon>
        <taxon>Postciliodesmatophora</taxon>
        <taxon>Heterotrichea</taxon>
        <taxon>Heterotrichida</taxon>
        <taxon>Blepharismidae</taxon>
        <taxon>Blepharisma</taxon>
    </lineage>
</organism>
<dbReference type="CDD" id="cd00451">
    <property type="entry name" value="GH38N_AMII_euk"/>
    <property type="match status" value="1"/>
</dbReference>
<dbReference type="SMART" id="SM00872">
    <property type="entry name" value="Alpha-mann_mid"/>
    <property type="match status" value="1"/>
</dbReference>
<dbReference type="SUPFAM" id="SSF74650">
    <property type="entry name" value="Galactose mutarotase-like"/>
    <property type="match status" value="1"/>
</dbReference>
<evidence type="ECO:0000313" key="9">
    <source>
        <dbReference type="EMBL" id="CAG9332239.1"/>
    </source>
</evidence>
<dbReference type="InterPro" id="IPR028995">
    <property type="entry name" value="Glyco_hydro_57/38_cen_sf"/>
</dbReference>
<protein>
    <recommendedName>
        <fullName evidence="8">Glycoside hydrolase family 38 central domain-containing protein</fullName>
    </recommendedName>
</protein>
<keyword evidence="5" id="KW-0862">Zinc</keyword>
<dbReference type="SUPFAM" id="SSF88713">
    <property type="entry name" value="Glycoside hydrolase/deacetylase"/>
    <property type="match status" value="1"/>
</dbReference>
<evidence type="ECO:0000259" key="8">
    <source>
        <dbReference type="SMART" id="SM00872"/>
    </source>
</evidence>
<keyword evidence="7" id="KW-0472">Membrane</keyword>
<evidence type="ECO:0000256" key="5">
    <source>
        <dbReference type="ARBA" id="ARBA00022833"/>
    </source>
</evidence>
<dbReference type="PANTHER" id="PTHR11607:SF3">
    <property type="entry name" value="LYSOSOMAL ALPHA-MANNOSIDASE"/>
    <property type="match status" value="1"/>
</dbReference>
<dbReference type="Gene3D" id="2.60.40.1180">
    <property type="entry name" value="Golgi alpha-mannosidase II"/>
    <property type="match status" value="1"/>
</dbReference>
<dbReference type="GO" id="GO:0006013">
    <property type="term" value="P:mannose metabolic process"/>
    <property type="evidence" value="ECO:0007669"/>
    <property type="project" value="InterPro"/>
</dbReference>
<evidence type="ECO:0000313" key="10">
    <source>
        <dbReference type="Proteomes" id="UP001162131"/>
    </source>
</evidence>
<dbReference type="InterPro" id="IPR011013">
    <property type="entry name" value="Gal_mutarotase_sf_dom"/>
</dbReference>
<dbReference type="InterPro" id="IPR011330">
    <property type="entry name" value="Glyco_hydro/deAcase_b/a-brl"/>
</dbReference>
<dbReference type="Proteomes" id="UP001162131">
    <property type="component" value="Unassembled WGS sequence"/>
</dbReference>
<dbReference type="InterPro" id="IPR037094">
    <property type="entry name" value="Glyco_hydro_38_cen_sf"/>
</dbReference>